<dbReference type="PROSITE" id="PS51257">
    <property type="entry name" value="PROKAR_LIPOPROTEIN"/>
    <property type="match status" value="1"/>
</dbReference>
<accession>A0ABR8JIG2</accession>
<evidence type="ECO:0000313" key="2">
    <source>
        <dbReference type="EMBL" id="MBD2715396.1"/>
    </source>
</evidence>
<sequence length="205" mass="22495">MLFALKKLFTHLFAFGVNFYFLSACLGLAAAVYTTEQGPLHPVAAVCIPVASLLLCICYQLRRRSFSFLSPGEIALSNHDKSNLLLQQSGFALTRIPLFILLLLTLALPSNFLDGLSEEQTYRIPQVATLALLYFCFYRGLVFFSQPRFSTAAMFVGGLLLSAVMSYTPGAAGAAVSALFLALAGLWIVAWLLYQRFHTPLPDTP</sequence>
<comment type="caution">
    <text evidence="2">The sequence shown here is derived from an EMBL/GenBank/DDBJ whole genome shotgun (WGS) entry which is preliminary data.</text>
</comment>
<keyword evidence="1" id="KW-1133">Transmembrane helix</keyword>
<feature type="transmembrane region" description="Helical" evidence="1">
    <location>
        <begin position="124"/>
        <end position="142"/>
    </location>
</feature>
<feature type="transmembrane region" description="Helical" evidence="1">
    <location>
        <begin position="12"/>
        <end position="34"/>
    </location>
</feature>
<evidence type="ECO:0000313" key="3">
    <source>
        <dbReference type="Proteomes" id="UP000642468"/>
    </source>
</evidence>
<name>A0ABR8JIG2_9BACT</name>
<keyword evidence="3" id="KW-1185">Reference proteome</keyword>
<feature type="transmembrane region" description="Helical" evidence="1">
    <location>
        <begin position="149"/>
        <end position="168"/>
    </location>
</feature>
<keyword evidence="1" id="KW-0812">Transmembrane</keyword>
<keyword evidence="1" id="KW-0472">Membrane</keyword>
<dbReference type="Proteomes" id="UP000642468">
    <property type="component" value="Unassembled WGS sequence"/>
</dbReference>
<dbReference type="EMBL" id="JACWZZ010000002">
    <property type="protein sequence ID" value="MBD2715396.1"/>
    <property type="molecule type" value="Genomic_DNA"/>
</dbReference>
<feature type="transmembrane region" description="Helical" evidence="1">
    <location>
        <begin position="174"/>
        <end position="194"/>
    </location>
</feature>
<gene>
    <name evidence="2" type="ORF">IC231_10140</name>
</gene>
<proteinExistence type="predicted"/>
<feature type="transmembrane region" description="Helical" evidence="1">
    <location>
        <begin position="91"/>
        <end position="112"/>
    </location>
</feature>
<feature type="transmembrane region" description="Helical" evidence="1">
    <location>
        <begin position="40"/>
        <end position="61"/>
    </location>
</feature>
<organism evidence="2 3">
    <name type="scientific">Hymenobacter duratus</name>
    <dbReference type="NCBI Taxonomy" id="2771356"/>
    <lineage>
        <taxon>Bacteria</taxon>
        <taxon>Pseudomonadati</taxon>
        <taxon>Bacteroidota</taxon>
        <taxon>Cytophagia</taxon>
        <taxon>Cytophagales</taxon>
        <taxon>Hymenobacteraceae</taxon>
        <taxon>Hymenobacter</taxon>
    </lineage>
</organism>
<evidence type="ECO:0000256" key="1">
    <source>
        <dbReference type="SAM" id="Phobius"/>
    </source>
</evidence>
<reference evidence="2 3" key="1">
    <citation type="submission" date="2020-09" db="EMBL/GenBank/DDBJ databases">
        <authorList>
            <person name="Kim M.K."/>
        </authorList>
    </citation>
    <scope>NUCLEOTIDE SEQUENCE [LARGE SCALE GENOMIC DNA]</scope>
    <source>
        <strain evidence="2 3">BT646</strain>
    </source>
</reference>
<protein>
    <submittedName>
        <fullName evidence="2">Uncharacterized protein</fullName>
    </submittedName>
</protein>